<dbReference type="Proteomes" id="UP000663854">
    <property type="component" value="Unassembled WGS sequence"/>
</dbReference>
<dbReference type="Proteomes" id="UP000663870">
    <property type="component" value="Unassembled WGS sequence"/>
</dbReference>
<evidence type="ECO:0000313" key="6">
    <source>
        <dbReference type="EMBL" id="CAF1542143.1"/>
    </source>
</evidence>
<dbReference type="Gene3D" id="1.25.40.10">
    <property type="entry name" value="Tetratricopeptide repeat domain"/>
    <property type="match status" value="3"/>
</dbReference>
<dbReference type="PANTHER" id="PTHR45641">
    <property type="entry name" value="TETRATRICOPEPTIDE REPEAT PROTEIN (AFU_ORTHOLOGUE AFUA_6G03870)"/>
    <property type="match status" value="1"/>
</dbReference>
<evidence type="ECO:0000256" key="1">
    <source>
        <dbReference type="ARBA" id="ARBA00022737"/>
    </source>
</evidence>
<dbReference type="GO" id="GO:0005576">
    <property type="term" value="C:extracellular region"/>
    <property type="evidence" value="ECO:0007669"/>
    <property type="project" value="InterPro"/>
</dbReference>
<feature type="repeat" description="TPR" evidence="3">
    <location>
        <begin position="403"/>
        <end position="436"/>
    </location>
</feature>
<gene>
    <name evidence="6" type="ORF">JXQ802_LOCUS43025</name>
    <name evidence="5" type="ORF">PYM288_LOCUS27945</name>
</gene>
<dbReference type="InterPro" id="IPR011990">
    <property type="entry name" value="TPR-like_helical_dom_sf"/>
</dbReference>
<dbReference type="SUPFAM" id="SSF48452">
    <property type="entry name" value="TPR-like"/>
    <property type="match status" value="1"/>
</dbReference>
<evidence type="ECO:0000256" key="3">
    <source>
        <dbReference type="PROSITE-ProRule" id="PRU00339"/>
    </source>
</evidence>
<feature type="domain" description="ADP ribosyltransferase" evidence="4">
    <location>
        <begin position="89"/>
        <end position="253"/>
    </location>
</feature>
<dbReference type="InterPro" id="IPR019734">
    <property type="entry name" value="TPR_rpt"/>
</dbReference>
<organism evidence="5 7">
    <name type="scientific">Rotaria sordida</name>
    <dbReference type="NCBI Taxonomy" id="392033"/>
    <lineage>
        <taxon>Eukaryota</taxon>
        <taxon>Metazoa</taxon>
        <taxon>Spiralia</taxon>
        <taxon>Gnathifera</taxon>
        <taxon>Rotifera</taxon>
        <taxon>Eurotatoria</taxon>
        <taxon>Bdelloidea</taxon>
        <taxon>Philodinida</taxon>
        <taxon>Philodinidae</taxon>
        <taxon>Rotaria</taxon>
    </lineage>
</organism>
<dbReference type="PROSITE" id="PS50005">
    <property type="entry name" value="TPR"/>
    <property type="match status" value="2"/>
</dbReference>
<keyword evidence="8" id="KW-1185">Reference proteome</keyword>
<sequence length="654" mass="76341">MIAAIRKHMKIIQEQLQSFSFYRHNQRYIRKLTDTSAEFLWFHVFKDVVIRLPHDVHAKQEMLDASRHYYRNNIQELKRIDEFERMYQSEEAIKWYTKNSFVYRLINKALRTEDVEQMYTFRYFIQDLYSALVVKHKVFKEYGEPITVYRGLRLTQYEFNELTKDEKQLVSMNGYLSTSLTRRVAEIYAGEPTSMSDKLSILLEIDCDVEKLGDTVIFADISSESNFRDENEILFDIGATFQLTATPKQNDNGVWNLTMIATDEGRTIVRKYIDDHLEFSRDMSAKIMFGVLLYSMGKYDSSLSYFNKLIENPEGEDIALIHVHIARALDIRGDKNNEWKHYEYAYKIITETESKRFEDEARVLLHMGIFCFDRDENDRALEYLTRALHVFEQVYGDTGAEVARALLCIGGCYEQKGDYDRAIEFNTRALKIHEECANPNHLIQCQVLIALGNTYRLQCKYEDALVQFQRALDIRTRTLPEYHSDIADCLSLIGKTLGDMDNPSEAVMYSMRALHMYDKTLPETELNEKSSVLVDIGIGFSAVGADQLGIDYFHRSLAMKRKCLPRNHPDFATIFENIALNYSHLNKHMLGLRYSLKACRLRKRIQTSNHPDMVGTLKVLALVYTKMGCYRRAMHYLMRAKSILKRAAPNEDPK</sequence>
<dbReference type="PROSITE" id="PS51996">
    <property type="entry name" value="TR_MART"/>
    <property type="match status" value="1"/>
</dbReference>
<dbReference type="SUPFAM" id="SSF56399">
    <property type="entry name" value="ADP-ribosylation"/>
    <property type="match status" value="1"/>
</dbReference>
<dbReference type="SUPFAM" id="SSF81901">
    <property type="entry name" value="HCP-like"/>
    <property type="match status" value="1"/>
</dbReference>
<feature type="repeat" description="TPR" evidence="3">
    <location>
        <begin position="445"/>
        <end position="478"/>
    </location>
</feature>
<evidence type="ECO:0000313" key="7">
    <source>
        <dbReference type="Proteomes" id="UP000663854"/>
    </source>
</evidence>
<dbReference type="Pfam" id="PF03496">
    <property type="entry name" value="ADPrib_exo_Tox"/>
    <property type="match status" value="1"/>
</dbReference>
<dbReference type="Pfam" id="PF13424">
    <property type="entry name" value="TPR_12"/>
    <property type="match status" value="1"/>
</dbReference>
<accession>A0A815AVB3</accession>
<keyword evidence="1" id="KW-0677">Repeat</keyword>
<dbReference type="EMBL" id="CAJNOH010001948">
    <property type="protein sequence ID" value="CAF1262317.1"/>
    <property type="molecule type" value="Genomic_DNA"/>
</dbReference>
<dbReference type="SMART" id="SM00028">
    <property type="entry name" value="TPR"/>
    <property type="match status" value="7"/>
</dbReference>
<evidence type="ECO:0000259" key="4">
    <source>
        <dbReference type="Pfam" id="PF03496"/>
    </source>
</evidence>
<evidence type="ECO:0000256" key="2">
    <source>
        <dbReference type="ARBA" id="ARBA00022803"/>
    </source>
</evidence>
<dbReference type="PANTHER" id="PTHR45641:SF19">
    <property type="entry name" value="NEPHROCYSTIN-3"/>
    <property type="match status" value="1"/>
</dbReference>
<reference evidence="5" key="1">
    <citation type="submission" date="2021-02" db="EMBL/GenBank/DDBJ databases">
        <authorList>
            <person name="Nowell W R."/>
        </authorList>
    </citation>
    <scope>NUCLEOTIDE SEQUENCE</scope>
</reference>
<dbReference type="InterPro" id="IPR003540">
    <property type="entry name" value="ADP-ribosyltransferase"/>
</dbReference>
<name>A0A815AVB3_9BILA</name>
<comment type="caution">
    <text evidence="5">The sequence shown here is derived from an EMBL/GenBank/DDBJ whole genome shotgun (WGS) entry which is preliminary data.</text>
</comment>
<evidence type="ECO:0000313" key="8">
    <source>
        <dbReference type="Proteomes" id="UP000663870"/>
    </source>
</evidence>
<dbReference type="EMBL" id="CAJNOL010003020">
    <property type="protein sequence ID" value="CAF1542143.1"/>
    <property type="molecule type" value="Genomic_DNA"/>
</dbReference>
<protein>
    <recommendedName>
        <fullName evidence="4">ADP ribosyltransferase domain-containing protein</fullName>
    </recommendedName>
</protein>
<dbReference type="Gene3D" id="3.90.176.10">
    <property type="entry name" value="Toxin ADP-ribosyltransferase, Chain A, domain 1"/>
    <property type="match status" value="1"/>
</dbReference>
<keyword evidence="2 3" id="KW-0802">TPR repeat</keyword>
<evidence type="ECO:0000313" key="5">
    <source>
        <dbReference type="EMBL" id="CAF1262317.1"/>
    </source>
</evidence>
<proteinExistence type="predicted"/>
<dbReference type="AlphaFoldDB" id="A0A815AVB3"/>